<protein>
    <submittedName>
        <fullName evidence="6">Sigma-70 family RNA polymerase sigma factor</fullName>
    </submittedName>
</protein>
<evidence type="ECO:0000256" key="2">
    <source>
        <dbReference type="ARBA" id="ARBA00023015"/>
    </source>
</evidence>
<dbReference type="NCBIfam" id="TIGR02937">
    <property type="entry name" value="sigma70-ECF"/>
    <property type="match status" value="1"/>
</dbReference>
<dbReference type="Gene3D" id="1.10.10.10">
    <property type="entry name" value="Winged helix-like DNA-binding domain superfamily/Winged helix DNA-binding domain"/>
    <property type="match status" value="1"/>
</dbReference>
<dbReference type="InterPro" id="IPR036388">
    <property type="entry name" value="WH-like_DNA-bd_sf"/>
</dbReference>
<dbReference type="PANTHER" id="PTHR43133:SF46">
    <property type="entry name" value="RNA POLYMERASE SIGMA-70 FACTOR ECF SUBFAMILY"/>
    <property type="match status" value="1"/>
</dbReference>
<reference evidence="6 7" key="1">
    <citation type="submission" date="2024-06" db="EMBL/GenBank/DDBJ databases">
        <title>Chitinophaga defluvii sp. nov., isolated from municipal sewage.</title>
        <authorList>
            <person name="Zhang L."/>
        </authorList>
    </citation>
    <scope>NUCLEOTIDE SEQUENCE [LARGE SCALE GENOMIC DNA]</scope>
    <source>
        <strain evidence="6 7">H8</strain>
    </source>
</reference>
<feature type="domain" description="RNA polymerase sigma factor 70 region 4 type 2" evidence="5">
    <location>
        <begin position="131"/>
        <end position="182"/>
    </location>
</feature>
<dbReference type="PANTHER" id="PTHR43133">
    <property type="entry name" value="RNA POLYMERASE ECF-TYPE SIGMA FACTO"/>
    <property type="match status" value="1"/>
</dbReference>
<dbReference type="InterPro" id="IPR013249">
    <property type="entry name" value="RNA_pol_sigma70_r4_t2"/>
</dbReference>
<sequence>MTFNKRDIDKNWQLLAEGERQGLYECFNIFYEDLYKLGLSLYKDPELVKESIHDLFLELWKIRQRLITVNNIQQYVITIFKRVLYKAKKGQGYAIFEIDGLEGGEDQLLATEVSYEEVLIASQQNAAIQERLHIALSELSERQKQLIRLKYFEQLSFREIADQTALTERTIYNTLHNAMQLLRKKIIREFIILLWLMNSGEA</sequence>
<keyword evidence="7" id="KW-1185">Reference proteome</keyword>
<dbReference type="SUPFAM" id="SSF88659">
    <property type="entry name" value="Sigma3 and sigma4 domains of RNA polymerase sigma factors"/>
    <property type="match status" value="1"/>
</dbReference>
<dbReference type="Gene3D" id="1.10.1740.10">
    <property type="match status" value="1"/>
</dbReference>
<dbReference type="CDD" id="cd06171">
    <property type="entry name" value="Sigma70_r4"/>
    <property type="match status" value="1"/>
</dbReference>
<dbReference type="RefSeq" id="WP_354660168.1">
    <property type="nucleotide sequence ID" value="NZ_JBEXAC010000001.1"/>
</dbReference>
<dbReference type="Pfam" id="PF08281">
    <property type="entry name" value="Sigma70_r4_2"/>
    <property type="match status" value="1"/>
</dbReference>
<evidence type="ECO:0000259" key="5">
    <source>
        <dbReference type="Pfam" id="PF08281"/>
    </source>
</evidence>
<accession>A0ABV2T3D5</accession>
<evidence type="ECO:0000313" key="7">
    <source>
        <dbReference type="Proteomes" id="UP001549749"/>
    </source>
</evidence>
<name>A0ABV2T3D5_9BACT</name>
<comment type="caution">
    <text evidence="6">The sequence shown here is derived from an EMBL/GenBank/DDBJ whole genome shotgun (WGS) entry which is preliminary data.</text>
</comment>
<proteinExistence type="inferred from homology"/>
<evidence type="ECO:0000256" key="3">
    <source>
        <dbReference type="ARBA" id="ARBA00023082"/>
    </source>
</evidence>
<dbReference type="EMBL" id="JBEXAC010000001">
    <property type="protein sequence ID" value="MET6997533.1"/>
    <property type="molecule type" value="Genomic_DNA"/>
</dbReference>
<dbReference type="InterPro" id="IPR039425">
    <property type="entry name" value="RNA_pol_sigma-70-like"/>
</dbReference>
<evidence type="ECO:0000256" key="1">
    <source>
        <dbReference type="ARBA" id="ARBA00010641"/>
    </source>
</evidence>
<keyword evidence="3" id="KW-0731">Sigma factor</keyword>
<dbReference type="InterPro" id="IPR013325">
    <property type="entry name" value="RNA_pol_sigma_r2"/>
</dbReference>
<evidence type="ECO:0000256" key="4">
    <source>
        <dbReference type="ARBA" id="ARBA00023163"/>
    </source>
</evidence>
<keyword evidence="4" id="KW-0804">Transcription</keyword>
<comment type="similarity">
    <text evidence="1">Belongs to the sigma-70 factor family. ECF subfamily.</text>
</comment>
<evidence type="ECO:0000313" key="6">
    <source>
        <dbReference type="EMBL" id="MET6997533.1"/>
    </source>
</evidence>
<dbReference type="InterPro" id="IPR014284">
    <property type="entry name" value="RNA_pol_sigma-70_dom"/>
</dbReference>
<dbReference type="Proteomes" id="UP001549749">
    <property type="component" value="Unassembled WGS sequence"/>
</dbReference>
<gene>
    <name evidence="6" type="ORF">ABR189_09150</name>
</gene>
<organism evidence="6 7">
    <name type="scientific">Chitinophaga defluvii</name>
    <dbReference type="NCBI Taxonomy" id="3163343"/>
    <lineage>
        <taxon>Bacteria</taxon>
        <taxon>Pseudomonadati</taxon>
        <taxon>Bacteroidota</taxon>
        <taxon>Chitinophagia</taxon>
        <taxon>Chitinophagales</taxon>
        <taxon>Chitinophagaceae</taxon>
        <taxon>Chitinophaga</taxon>
    </lineage>
</organism>
<dbReference type="SUPFAM" id="SSF88946">
    <property type="entry name" value="Sigma2 domain of RNA polymerase sigma factors"/>
    <property type="match status" value="1"/>
</dbReference>
<keyword evidence="2" id="KW-0805">Transcription regulation</keyword>
<dbReference type="InterPro" id="IPR013324">
    <property type="entry name" value="RNA_pol_sigma_r3/r4-like"/>
</dbReference>